<evidence type="ECO:0000256" key="1">
    <source>
        <dbReference type="SAM" id="Phobius"/>
    </source>
</evidence>
<dbReference type="OrthoDB" id="1378449at2759"/>
<sequence>METESRSPRGMHVGDYVTVEIKPEDERLILSIKQHMESVSISNCVCRVPRIVSRKSATSYLPDLVSIGPFHHGEAKLIATEDKKWRYLNALLSRKPNLEATLDHCVSALKELEPKVRKFYVEKINRGSDELAKMMLVDGCFIIELFLKYSIKVLRRRDDPFFNKKDTFFRLRCDIILLENQIPFFVLQRLFSLVPIPTQCTRTLIDLALSFFRRMIPGDDLILQGNFRQDFNHLLDLIHNCYLPTQPEVQPRIAKKKLHCATKIQESGIRFRKVTAESLLDIKFVRGVLEIPPLKVHEYTEIVFRNLIALEDCTPDRPMYVTSYTVLMGKLIQSKKDVRLLYRRRILTNGLERREEILDLFKKLHVKLNVNDFYYKGLCEQVSEYKTANWGVWYKQMKQRHCRSPLAIILAILLLVLSLSLGLYSQCSHSHTTTFRLCDSAFGLLNL</sequence>
<dbReference type="AlphaFoldDB" id="A0A7J0GLB6"/>
<dbReference type="Proteomes" id="UP000585474">
    <property type="component" value="Unassembled WGS sequence"/>
</dbReference>
<keyword evidence="1" id="KW-0472">Membrane</keyword>
<gene>
    <name evidence="2" type="ORF">Acr_22g0008920</name>
</gene>
<organism evidence="2 3">
    <name type="scientific">Actinidia rufa</name>
    <dbReference type="NCBI Taxonomy" id="165716"/>
    <lineage>
        <taxon>Eukaryota</taxon>
        <taxon>Viridiplantae</taxon>
        <taxon>Streptophyta</taxon>
        <taxon>Embryophyta</taxon>
        <taxon>Tracheophyta</taxon>
        <taxon>Spermatophyta</taxon>
        <taxon>Magnoliopsida</taxon>
        <taxon>eudicotyledons</taxon>
        <taxon>Gunneridae</taxon>
        <taxon>Pentapetalae</taxon>
        <taxon>asterids</taxon>
        <taxon>Ericales</taxon>
        <taxon>Actinidiaceae</taxon>
        <taxon>Actinidia</taxon>
    </lineage>
</organism>
<protein>
    <submittedName>
        <fullName evidence="2">Uncharacterized protein</fullName>
    </submittedName>
</protein>
<dbReference type="PANTHER" id="PTHR31170:SF25">
    <property type="entry name" value="BNAA09G04570D PROTEIN"/>
    <property type="match status" value="1"/>
</dbReference>
<dbReference type="InterPro" id="IPR004158">
    <property type="entry name" value="DUF247_pln"/>
</dbReference>
<dbReference type="PANTHER" id="PTHR31170">
    <property type="entry name" value="BNAC04G53230D PROTEIN"/>
    <property type="match status" value="1"/>
</dbReference>
<evidence type="ECO:0000313" key="3">
    <source>
        <dbReference type="Proteomes" id="UP000585474"/>
    </source>
</evidence>
<keyword evidence="1" id="KW-1133">Transmembrane helix</keyword>
<dbReference type="Pfam" id="PF03140">
    <property type="entry name" value="DUF247"/>
    <property type="match status" value="1"/>
</dbReference>
<comment type="caution">
    <text evidence="2">The sequence shown here is derived from an EMBL/GenBank/DDBJ whole genome shotgun (WGS) entry which is preliminary data.</text>
</comment>
<keyword evidence="1" id="KW-0812">Transmembrane</keyword>
<evidence type="ECO:0000313" key="2">
    <source>
        <dbReference type="EMBL" id="GFZ11494.1"/>
    </source>
</evidence>
<proteinExistence type="predicted"/>
<reference evidence="2 3" key="1">
    <citation type="submission" date="2019-07" db="EMBL/GenBank/DDBJ databases">
        <title>De Novo Assembly of kiwifruit Actinidia rufa.</title>
        <authorList>
            <person name="Sugita-Konishi S."/>
            <person name="Sato K."/>
            <person name="Mori E."/>
            <person name="Abe Y."/>
            <person name="Kisaki G."/>
            <person name="Hamano K."/>
            <person name="Suezawa K."/>
            <person name="Otani M."/>
            <person name="Fukuda T."/>
            <person name="Manabe T."/>
            <person name="Gomi K."/>
            <person name="Tabuchi M."/>
            <person name="Akimitsu K."/>
            <person name="Kataoka I."/>
        </authorList>
    </citation>
    <scope>NUCLEOTIDE SEQUENCE [LARGE SCALE GENOMIC DNA]</scope>
    <source>
        <strain evidence="3">cv. Fuchu</strain>
    </source>
</reference>
<keyword evidence="3" id="KW-1185">Reference proteome</keyword>
<feature type="transmembrane region" description="Helical" evidence="1">
    <location>
        <begin position="405"/>
        <end position="424"/>
    </location>
</feature>
<dbReference type="EMBL" id="BJWL01000022">
    <property type="protein sequence ID" value="GFZ11494.1"/>
    <property type="molecule type" value="Genomic_DNA"/>
</dbReference>
<accession>A0A7J0GLB6</accession>
<name>A0A7J0GLB6_9ERIC</name>